<name>A0ABW3Q4G4_9BACL</name>
<dbReference type="EMBL" id="JBHTKX010000015">
    <property type="protein sequence ID" value="MFD1131717.1"/>
    <property type="molecule type" value="Genomic_DNA"/>
</dbReference>
<dbReference type="RefSeq" id="WP_090727706.1">
    <property type="nucleotide sequence ID" value="NZ_JBHTKX010000015.1"/>
</dbReference>
<keyword evidence="2" id="KW-0969">Cilium</keyword>
<dbReference type="Pfam" id="PF07238">
    <property type="entry name" value="PilZ"/>
    <property type="match status" value="1"/>
</dbReference>
<organism evidence="2 3">
    <name type="scientific">Paenibacillus provencensis</name>
    <dbReference type="NCBI Taxonomy" id="441151"/>
    <lineage>
        <taxon>Bacteria</taxon>
        <taxon>Bacillati</taxon>
        <taxon>Bacillota</taxon>
        <taxon>Bacilli</taxon>
        <taxon>Bacillales</taxon>
        <taxon>Paenibacillaceae</taxon>
        <taxon>Paenibacillus</taxon>
    </lineage>
</organism>
<keyword evidence="2" id="KW-0966">Cell projection</keyword>
<accession>A0ABW3Q4G4</accession>
<evidence type="ECO:0000313" key="3">
    <source>
        <dbReference type="Proteomes" id="UP001597169"/>
    </source>
</evidence>
<feature type="domain" description="PilZ" evidence="1">
    <location>
        <begin position="99"/>
        <end position="203"/>
    </location>
</feature>
<protein>
    <submittedName>
        <fullName evidence="2">Flagellar brake protein</fullName>
    </submittedName>
</protein>
<evidence type="ECO:0000259" key="1">
    <source>
        <dbReference type="Pfam" id="PF07238"/>
    </source>
</evidence>
<proteinExistence type="predicted"/>
<keyword evidence="2" id="KW-0282">Flagellum</keyword>
<evidence type="ECO:0000313" key="2">
    <source>
        <dbReference type="EMBL" id="MFD1131717.1"/>
    </source>
</evidence>
<dbReference type="InterPro" id="IPR009875">
    <property type="entry name" value="PilZ_domain"/>
</dbReference>
<keyword evidence="3" id="KW-1185">Reference proteome</keyword>
<sequence length="217" mass="24950">MNALDTLFVNQYVEIEDREGNMLVAQIQDIDEISFRIGSIISKHRVSLPALVLQEVFVSYRGESGDRYQFKTRVMTQLEKSPAKLQLAIPGDKDVLHIQQREYFRVPAAVKLILSLNEEDLSFVTKDISGGGVSFLSKEPKFKKNQSGIQGNLYIANGEDAFTVPFVSRIVYVKLNNRSMFQTAIEFTEIRESHRERIIKFCMKEQLKLRNLVDRTK</sequence>
<comment type="caution">
    <text evidence="2">The sequence shown here is derived from an EMBL/GenBank/DDBJ whole genome shotgun (WGS) entry which is preliminary data.</text>
</comment>
<dbReference type="Proteomes" id="UP001597169">
    <property type="component" value="Unassembled WGS sequence"/>
</dbReference>
<gene>
    <name evidence="2" type="ORF">ACFQ3J_26795</name>
</gene>
<reference evidence="3" key="1">
    <citation type="journal article" date="2019" name="Int. J. Syst. Evol. Microbiol.">
        <title>The Global Catalogue of Microorganisms (GCM) 10K type strain sequencing project: providing services to taxonomists for standard genome sequencing and annotation.</title>
        <authorList>
            <consortium name="The Broad Institute Genomics Platform"/>
            <consortium name="The Broad Institute Genome Sequencing Center for Infectious Disease"/>
            <person name="Wu L."/>
            <person name="Ma J."/>
        </authorList>
    </citation>
    <scope>NUCLEOTIDE SEQUENCE [LARGE SCALE GENOMIC DNA]</scope>
    <source>
        <strain evidence="3">CCUG 53519</strain>
    </source>
</reference>
<dbReference type="Gene3D" id="2.40.10.220">
    <property type="entry name" value="predicted glycosyltransferase like domains"/>
    <property type="match status" value="1"/>
</dbReference>